<proteinExistence type="predicted"/>
<sequence>MKHFIYNLIVVFYLTVFYSCNNDLFFEYDHPQISRHLSLEEKDSIQTRSSCSRCLPMITTTHDPFNQFVITWTGYEKDPMSHPVTISYKINNSSYSKRIGYRNGEIRENIYSNSYLVTWSISCSAFGCASCKNSGSFSKLSTGETEEGVYSDCHKKYLNYKLVKVDNERNAYDLVFEDYQGNRFNTEKYMTIDMVKTYVLDTHFYGSEEEFLGGAYLRLIGPDQLRLFLEDKDPNKNYKIKLMSSKCANNQEHYFEAGYRLYGYGSSMNQLTLINKHRNI</sequence>
<evidence type="ECO:0000313" key="2">
    <source>
        <dbReference type="Proteomes" id="UP000436825"/>
    </source>
</evidence>
<dbReference type="Proteomes" id="UP000436825">
    <property type="component" value="Unassembled WGS sequence"/>
</dbReference>
<dbReference type="EMBL" id="WCRW01000013">
    <property type="protein sequence ID" value="KAB4453788.1"/>
    <property type="molecule type" value="Genomic_DNA"/>
</dbReference>
<dbReference type="AlphaFoldDB" id="A0A7J5JQR9"/>
<evidence type="ECO:0000313" key="1">
    <source>
        <dbReference type="EMBL" id="KAB4453788.1"/>
    </source>
</evidence>
<dbReference type="RefSeq" id="WP_195382304.1">
    <property type="nucleotide sequence ID" value="NZ_CP143941.1"/>
</dbReference>
<dbReference type="PROSITE" id="PS51257">
    <property type="entry name" value="PROKAR_LIPOPROTEIN"/>
    <property type="match status" value="1"/>
</dbReference>
<accession>A0A7J5JQR9</accession>
<evidence type="ECO:0008006" key="3">
    <source>
        <dbReference type="Google" id="ProtNLM"/>
    </source>
</evidence>
<name>A0A7J5JQR9_BACT4</name>
<protein>
    <recommendedName>
        <fullName evidence="3">Lipoprotein</fullName>
    </recommendedName>
</protein>
<comment type="caution">
    <text evidence="1">The sequence shown here is derived from an EMBL/GenBank/DDBJ whole genome shotgun (WGS) entry which is preliminary data.</text>
</comment>
<gene>
    <name evidence="1" type="ORF">GAN75_18150</name>
</gene>
<reference evidence="1 2" key="1">
    <citation type="journal article" date="2019" name="Nat. Med.">
        <title>A library of human gut bacterial isolates paired with longitudinal multiomics data enables mechanistic microbiome research.</title>
        <authorList>
            <person name="Poyet M."/>
            <person name="Groussin M."/>
            <person name="Gibbons S.M."/>
            <person name="Avila-Pacheco J."/>
            <person name="Jiang X."/>
            <person name="Kearney S.M."/>
            <person name="Perrotta A.R."/>
            <person name="Berdy B."/>
            <person name="Zhao S."/>
            <person name="Lieberman T.D."/>
            <person name="Swanson P.K."/>
            <person name="Smith M."/>
            <person name="Roesemann S."/>
            <person name="Alexander J.E."/>
            <person name="Rich S.A."/>
            <person name="Livny J."/>
            <person name="Vlamakis H."/>
            <person name="Clish C."/>
            <person name="Bullock K."/>
            <person name="Deik A."/>
            <person name="Scott J."/>
            <person name="Pierce K.A."/>
            <person name="Xavier R.J."/>
            <person name="Alm E.J."/>
        </authorList>
    </citation>
    <scope>NUCLEOTIDE SEQUENCE [LARGE SCALE GENOMIC DNA]</scope>
    <source>
        <strain evidence="1 2">BIOML-A160</strain>
    </source>
</reference>
<organism evidence="1 2">
    <name type="scientific">Bacteroides thetaiotaomicron</name>
    <dbReference type="NCBI Taxonomy" id="818"/>
    <lineage>
        <taxon>Bacteria</taxon>
        <taxon>Pseudomonadati</taxon>
        <taxon>Bacteroidota</taxon>
        <taxon>Bacteroidia</taxon>
        <taxon>Bacteroidales</taxon>
        <taxon>Bacteroidaceae</taxon>
        <taxon>Bacteroides</taxon>
    </lineage>
</organism>